<keyword evidence="5" id="KW-1185">Reference proteome</keyword>
<dbReference type="PANTHER" id="PTHR13395:SF6">
    <property type="entry name" value="SISTER CHROMATID COHESION PROTEIN DCC1"/>
    <property type="match status" value="1"/>
</dbReference>
<proteinExistence type="inferred from homology"/>
<dbReference type="EMBL" id="QKKF02011155">
    <property type="protein sequence ID" value="RZF44286.1"/>
    <property type="molecule type" value="Genomic_DNA"/>
</dbReference>
<dbReference type="OrthoDB" id="5199543at2759"/>
<dbReference type="AlphaFoldDB" id="A0A482XEM1"/>
<evidence type="ECO:0000313" key="5">
    <source>
        <dbReference type="Proteomes" id="UP000291343"/>
    </source>
</evidence>
<protein>
    <recommendedName>
        <fullName evidence="2">Sister chromatid cohesion protein DCC1</fullName>
    </recommendedName>
</protein>
<dbReference type="InParanoid" id="A0A482XEM1"/>
<dbReference type="Pfam" id="PF09724">
    <property type="entry name" value="Dcc1"/>
    <property type="match status" value="1"/>
</dbReference>
<dbReference type="InterPro" id="IPR019128">
    <property type="entry name" value="Dcc1"/>
</dbReference>
<dbReference type="GO" id="GO:0034088">
    <property type="term" value="P:maintenance of mitotic sister chromatid cohesion"/>
    <property type="evidence" value="ECO:0007669"/>
    <property type="project" value="TreeGrafter"/>
</dbReference>
<dbReference type="GO" id="GO:0031390">
    <property type="term" value="C:Ctf18 RFC-like complex"/>
    <property type="evidence" value="ECO:0007669"/>
    <property type="project" value="InterPro"/>
</dbReference>
<dbReference type="STRING" id="195883.A0A482XEM1"/>
<organism evidence="4 5">
    <name type="scientific">Laodelphax striatellus</name>
    <name type="common">Small brown planthopper</name>
    <name type="synonym">Delphax striatella</name>
    <dbReference type="NCBI Taxonomy" id="195883"/>
    <lineage>
        <taxon>Eukaryota</taxon>
        <taxon>Metazoa</taxon>
        <taxon>Ecdysozoa</taxon>
        <taxon>Arthropoda</taxon>
        <taxon>Hexapoda</taxon>
        <taxon>Insecta</taxon>
        <taxon>Pterygota</taxon>
        <taxon>Neoptera</taxon>
        <taxon>Paraneoptera</taxon>
        <taxon>Hemiptera</taxon>
        <taxon>Auchenorrhyncha</taxon>
        <taxon>Fulgoroidea</taxon>
        <taxon>Delphacidae</taxon>
        <taxon>Criomorphinae</taxon>
        <taxon>Laodelphax</taxon>
    </lineage>
</organism>
<dbReference type="SMR" id="A0A482XEM1"/>
<accession>A0A482XEM1</accession>
<reference evidence="4 5" key="1">
    <citation type="journal article" date="2017" name="Gigascience">
        <title>Genome sequence of the small brown planthopper, Laodelphax striatellus.</title>
        <authorList>
            <person name="Zhu J."/>
            <person name="Jiang F."/>
            <person name="Wang X."/>
            <person name="Yang P."/>
            <person name="Bao Y."/>
            <person name="Zhao W."/>
            <person name="Wang W."/>
            <person name="Lu H."/>
            <person name="Wang Q."/>
            <person name="Cui N."/>
            <person name="Li J."/>
            <person name="Chen X."/>
            <person name="Luo L."/>
            <person name="Yu J."/>
            <person name="Kang L."/>
            <person name="Cui F."/>
        </authorList>
    </citation>
    <scope>NUCLEOTIDE SEQUENCE [LARGE SCALE GENOMIC DNA]</scope>
    <source>
        <strain evidence="4">Lst14</strain>
    </source>
</reference>
<dbReference type="GO" id="GO:0000785">
    <property type="term" value="C:chromatin"/>
    <property type="evidence" value="ECO:0007669"/>
    <property type="project" value="TreeGrafter"/>
</dbReference>
<dbReference type="FunCoup" id="A0A482XEM1">
    <property type="interactions" value="1274"/>
</dbReference>
<comment type="similarity">
    <text evidence="1">Belongs to the DCC1 family.</text>
</comment>
<gene>
    <name evidence="4" type="ORF">LSTR_LSTR006836</name>
</gene>
<dbReference type="Proteomes" id="UP000291343">
    <property type="component" value="Unassembled WGS sequence"/>
</dbReference>
<name>A0A482XEM1_LAOST</name>
<evidence type="ECO:0000256" key="2">
    <source>
        <dbReference type="ARBA" id="ARBA00017682"/>
    </source>
</evidence>
<comment type="caution">
    <text evidence="4">The sequence shown here is derived from an EMBL/GenBank/DDBJ whole genome shotgun (WGS) entry which is preliminary data.</text>
</comment>
<dbReference type="PANTHER" id="PTHR13395">
    <property type="entry name" value="SISTER CHROMATID COHESION PROTEIN DCC1-RELATED"/>
    <property type="match status" value="1"/>
</dbReference>
<keyword evidence="3" id="KW-0235">DNA replication</keyword>
<evidence type="ECO:0000313" key="4">
    <source>
        <dbReference type="EMBL" id="RZF44286.1"/>
    </source>
</evidence>
<dbReference type="GO" id="GO:0006260">
    <property type="term" value="P:DNA replication"/>
    <property type="evidence" value="ECO:0007669"/>
    <property type="project" value="UniProtKB-KW"/>
</dbReference>
<sequence>MEVLRYERKLEDVTEVIGHAKLAEDDLAPQSQALFISDSFEDYKLLELNSSIQTTLSEGQRVVFKGEEHEKAVLCTENETYEILEAETSNTLLLVPELIFAFPSKDGTAQNGETGEQNGIRHLSNVVVTGIFNSYLEVRKMKPRLRKLEELLAFSEYKGSELEKEVLASAGSRLYSRDDLLTLVQASSRELDEGLQQIAACEINGKWRLLDFDYCFRVLSQIQNLIDSNSWPLNAIPENETVDTLKDLFPETIVRHVFHQFTTPQYERNEEGDALFELIEDKVCRFLAEALLRPLANSQDATGFDLQQFLAAWQHSVPEGMQTNVKQLAGLAVIDDSTGKTPQVKLLPEKSLPEGASERLQQLFSIRQQWTLDEIQPYIEPVAVNAADVNRLLMKHARSFMSNGKRCYTARHGQKN</sequence>
<evidence type="ECO:0000256" key="3">
    <source>
        <dbReference type="ARBA" id="ARBA00022705"/>
    </source>
</evidence>
<evidence type="ECO:0000256" key="1">
    <source>
        <dbReference type="ARBA" id="ARBA00007017"/>
    </source>
</evidence>
<dbReference type="GO" id="GO:0000775">
    <property type="term" value="C:chromosome, centromeric region"/>
    <property type="evidence" value="ECO:0007669"/>
    <property type="project" value="TreeGrafter"/>
</dbReference>